<dbReference type="Pfam" id="PF03551">
    <property type="entry name" value="PadR"/>
    <property type="match status" value="1"/>
</dbReference>
<sequence>MLYIIGELAYNNIKANMYCTIDEVRRDNLKQTQLLKGVLEGCVLLIVLENQVYGYEMIQLLKKHGFKEIVAGTVYPLLQKLEKQGYLSSTIKPSPEGPDRRYYCITPGGKAHCRDFIEQWEDLASKVDNLICLKGEKLHE</sequence>
<organism evidence="2 3">
    <name type="scientific">Clostridium luticellarii</name>
    <dbReference type="NCBI Taxonomy" id="1691940"/>
    <lineage>
        <taxon>Bacteria</taxon>
        <taxon>Bacillati</taxon>
        <taxon>Bacillota</taxon>
        <taxon>Clostridia</taxon>
        <taxon>Eubacteriales</taxon>
        <taxon>Clostridiaceae</taxon>
        <taxon>Clostridium</taxon>
    </lineage>
</organism>
<dbReference type="EMBL" id="PVXP01000008">
    <property type="protein sequence ID" value="PRR86112.1"/>
    <property type="molecule type" value="Genomic_DNA"/>
</dbReference>
<dbReference type="AlphaFoldDB" id="A0A2T0BQJ9"/>
<evidence type="ECO:0000259" key="1">
    <source>
        <dbReference type="Pfam" id="PF03551"/>
    </source>
</evidence>
<dbReference type="SUPFAM" id="SSF46785">
    <property type="entry name" value="Winged helix' DNA-binding domain"/>
    <property type="match status" value="1"/>
</dbReference>
<dbReference type="Proteomes" id="UP000237798">
    <property type="component" value="Unassembled WGS sequence"/>
</dbReference>
<keyword evidence="3" id="KW-1185">Reference proteome</keyword>
<dbReference type="InterPro" id="IPR036388">
    <property type="entry name" value="WH-like_DNA-bd_sf"/>
</dbReference>
<name>A0A2T0BQJ9_9CLOT</name>
<dbReference type="PANTHER" id="PTHR33169:SF14">
    <property type="entry name" value="TRANSCRIPTIONAL REGULATOR RV3488"/>
    <property type="match status" value="1"/>
</dbReference>
<proteinExistence type="predicted"/>
<protein>
    <submittedName>
        <fullName evidence="2">Lineage-specific thermal regulator protein</fullName>
    </submittedName>
</protein>
<evidence type="ECO:0000313" key="2">
    <source>
        <dbReference type="EMBL" id="PRR86112.1"/>
    </source>
</evidence>
<dbReference type="PANTHER" id="PTHR33169">
    <property type="entry name" value="PADR-FAMILY TRANSCRIPTIONAL REGULATOR"/>
    <property type="match status" value="1"/>
</dbReference>
<dbReference type="Gene3D" id="1.10.10.10">
    <property type="entry name" value="Winged helix-like DNA-binding domain superfamily/Winged helix DNA-binding domain"/>
    <property type="match status" value="1"/>
</dbReference>
<evidence type="ECO:0000313" key="3">
    <source>
        <dbReference type="Proteomes" id="UP000237798"/>
    </source>
</evidence>
<comment type="caution">
    <text evidence="2">The sequence shown here is derived from an EMBL/GenBank/DDBJ whole genome shotgun (WGS) entry which is preliminary data.</text>
</comment>
<accession>A0A2T0BQJ9</accession>
<reference evidence="2 3" key="1">
    <citation type="submission" date="2018-03" db="EMBL/GenBank/DDBJ databases">
        <title>Genome sequence of Clostridium luticellarii DSM 29923.</title>
        <authorList>
            <person name="Poehlein A."/>
            <person name="Daniel R."/>
        </authorList>
    </citation>
    <scope>NUCLEOTIDE SEQUENCE [LARGE SCALE GENOMIC DNA]</scope>
    <source>
        <strain evidence="2 3">DSM 29923</strain>
    </source>
</reference>
<dbReference type="InterPro" id="IPR005149">
    <property type="entry name" value="Tscrpt_reg_PadR_N"/>
</dbReference>
<gene>
    <name evidence="2" type="ORF">CLLU_09440</name>
</gene>
<feature type="domain" description="Transcription regulator PadR N-terminal" evidence="1">
    <location>
        <begin position="44"/>
        <end position="113"/>
    </location>
</feature>
<dbReference type="InterPro" id="IPR036390">
    <property type="entry name" value="WH_DNA-bd_sf"/>
</dbReference>
<dbReference type="InterPro" id="IPR052509">
    <property type="entry name" value="Metal_resp_DNA-bind_regulator"/>
</dbReference>